<evidence type="ECO:0000313" key="1">
    <source>
        <dbReference type="EMBL" id="OOM16537.1"/>
    </source>
</evidence>
<proteinExistence type="predicted"/>
<organism evidence="1 2">
    <name type="scientific">Clostridium saccharobutylicum</name>
    <dbReference type="NCBI Taxonomy" id="169679"/>
    <lineage>
        <taxon>Bacteria</taxon>
        <taxon>Bacillati</taxon>
        <taxon>Bacillota</taxon>
        <taxon>Clostridia</taxon>
        <taxon>Eubacteriales</taxon>
        <taxon>Clostridiaceae</taxon>
        <taxon>Clostridium</taxon>
    </lineage>
</organism>
<sequence>MPNEYDNKFLLLVSSIIVGVKRKGLQFLNL</sequence>
<evidence type="ECO:0000313" key="2">
    <source>
        <dbReference type="Proteomes" id="UP000191154"/>
    </source>
</evidence>
<dbReference type="Proteomes" id="UP000191154">
    <property type="component" value="Unassembled WGS sequence"/>
</dbReference>
<dbReference type="EMBL" id="LZYZ01000001">
    <property type="protein sequence ID" value="OOM16537.1"/>
    <property type="molecule type" value="Genomic_DNA"/>
</dbReference>
<name>A0A1S8NJC2_CLOSA</name>
<gene>
    <name evidence="1" type="ORF">CLOSAC_08080</name>
</gene>
<dbReference type="AlphaFoldDB" id="A0A1S8NJC2"/>
<reference evidence="1 2" key="1">
    <citation type="submission" date="2016-05" db="EMBL/GenBank/DDBJ databases">
        <title>Microbial solvent formation.</title>
        <authorList>
            <person name="Poehlein A."/>
            <person name="Montoya Solano J.D."/>
            <person name="Flitsch S."/>
            <person name="Krabben P."/>
            <person name="Duerre P."/>
            <person name="Daniel R."/>
        </authorList>
    </citation>
    <scope>NUCLEOTIDE SEQUENCE [LARGE SCALE GENOMIC DNA]</scope>
    <source>
        <strain evidence="1 2">L1-8</strain>
    </source>
</reference>
<accession>A0A1S8NJC2</accession>
<comment type="caution">
    <text evidence="1">The sequence shown here is derived from an EMBL/GenBank/DDBJ whole genome shotgun (WGS) entry which is preliminary data.</text>
</comment>
<protein>
    <submittedName>
        <fullName evidence="1">Uncharacterized protein</fullName>
    </submittedName>
</protein>